<reference evidence="2" key="1">
    <citation type="submission" date="2017-06" db="EMBL/GenBank/DDBJ databases">
        <authorList>
            <person name="Varghese N."/>
            <person name="Submissions S."/>
        </authorList>
    </citation>
    <scope>NUCLEOTIDE SEQUENCE [LARGE SCALE GENOMIC DNA]</scope>
    <source>
        <strain evidence="2">5C</strain>
    </source>
</reference>
<organism evidence="1 2">
    <name type="scientific">Belliella buryatensis</name>
    <dbReference type="NCBI Taxonomy" id="1500549"/>
    <lineage>
        <taxon>Bacteria</taxon>
        <taxon>Pseudomonadati</taxon>
        <taxon>Bacteroidota</taxon>
        <taxon>Cytophagia</taxon>
        <taxon>Cytophagales</taxon>
        <taxon>Cyclobacteriaceae</taxon>
        <taxon>Belliella</taxon>
    </lineage>
</organism>
<evidence type="ECO:0000313" key="2">
    <source>
        <dbReference type="Proteomes" id="UP000198480"/>
    </source>
</evidence>
<dbReference type="EMBL" id="FZOK01000008">
    <property type="protein sequence ID" value="SNS36339.1"/>
    <property type="molecule type" value="Genomic_DNA"/>
</dbReference>
<sequence length="40" mass="4680">MLKNLLAIHFIYNKIPIILKIHFLNFLAVKLKQNAENTNS</sequence>
<accession>A0A239DVS3</accession>
<dbReference type="Proteomes" id="UP000198480">
    <property type="component" value="Unassembled WGS sequence"/>
</dbReference>
<keyword evidence="2" id="KW-1185">Reference proteome</keyword>
<gene>
    <name evidence="1" type="ORF">SAMN06295967_10846</name>
</gene>
<proteinExistence type="predicted"/>
<protein>
    <submittedName>
        <fullName evidence="1">Uncharacterized protein</fullName>
    </submittedName>
</protein>
<dbReference type="AlphaFoldDB" id="A0A239DVS3"/>
<evidence type="ECO:0000313" key="1">
    <source>
        <dbReference type="EMBL" id="SNS36339.1"/>
    </source>
</evidence>
<name>A0A239DVS3_9BACT</name>